<comment type="similarity">
    <text evidence="1">Belongs to the YciI family.</text>
</comment>
<accession>A0ABZ2KGJ1</accession>
<sequence>MRYLCIYKPRKDQEIAAEPSEAEMIAMGKLIDEMTRAGVLLSTEGCAPSSEGARLQRFGGETIVTDGPFAEAKELVAGFCLIQVETKAEAVAWGRRFLEVVGEGESEILRLFEPTDFGGCRAIAPEAT</sequence>
<dbReference type="PANTHER" id="PTHR35174">
    <property type="entry name" value="BLL7171 PROTEIN-RELATED"/>
    <property type="match status" value="1"/>
</dbReference>
<dbReference type="Pfam" id="PF03795">
    <property type="entry name" value="YCII"/>
    <property type="match status" value="1"/>
</dbReference>
<dbReference type="InterPro" id="IPR005545">
    <property type="entry name" value="YCII"/>
</dbReference>
<organism evidence="3 4">
    <name type="scientific">Pendulispora brunnea</name>
    <dbReference type="NCBI Taxonomy" id="2905690"/>
    <lineage>
        <taxon>Bacteria</taxon>
        <taxon>Pseudomonadati</taxon>
        <taxon>Myxococcota</taxon>
        <taxon>Myxococcia</taxon>
        <taxon>Myxococcales</taxon>
        <taxon>Sorangiineae</taxon>
        <taxon>Pendulisporaceae</taxon>
        <taxon>Pendulispora</taxon>
    </lineage>
</organism>
<dbReference type="RefSeq" id="WP_394846116.1">
    <property type="nucleotide sequence ID" value="NZ_CP089982.1"/>
</dbReference>
<evidence type="ECO:0000313" key="3">
    <source>
        <dbReference type="EMBL" id="WXA95511.1"/>
    </source>
</evidence>
<proteinExistence type="inferred from homology"/>
<dbReference type="Proteomes" id="UP001379533">
    <property type="component" value="Chromosome"/>
</dbReference>
<dbReference type="EMBL" id="CP089982">
    <property type="protein sequence ID" value="WXA95511.1"/>
    <property type="molecule type" value="Genomic_DNA"/>
</dbReference>
<protein>
    <submittedName>
        <fullName evidence="3">YciI family protein</fullName>
    </submittedName>
</protein>
<evidence type="ECO:0000256" key="1">
    <source>
        <dbReference type="ARBA" id="ARBA00007689"/>
    </source>
</evidence>
<dbReference type="InterPro" id="IPR011008">
    <property type="entry name" value="Dimeric_a/b-barrel"/>
</dbReference>
<dbReference type="PANTHER" id="PTHR35174:SF1">
    <property type="entry name" value="BLL0086 PROTEIN"/>
    <property type="match status" value="1"/>
</dbReference>
<dbReference type="Gene3D" id="3.30.70.1060">
    <property type="entry name" value="Dimeric alpha+beta barrel"/>
    <property type="match status" value="1"/>
</dbReference>
<name>A0ABZ2KGJ1_9BACT</name>
<keyword evidence="4" id="KW-1185">Reference proteome</keyword>
<feature type="domain" description="YCII-related" evidence="2">
    <location>
        <begin position="1"/>
        <end position="96"/>
    </location>
</feature>
<evidence type="ECO:0000259" key="2">
    <source>
        <dbReference type="Pfam" id="PF03795"/>
    </source>
</evidence>
<reference evidence="3 4" key="1">
    <citation type="submission" date="2021-12" db="EMBL/GenBank/DDBJ databases">
        <title>Discovery of the Pendulisporaceae a myxobacterial family with distinct sporulation behavior and unique specialized metabolism.</title>
        <authorList>
            <person name="Garcia R."/>
            <person name="Popoff A."/>
            <person name="Bader C.D."/>
            <person name="Loehr J."/>
            <person name="Walesch S."/>
            <person name="Walt C."/>
            <person name="Boldt J."/>
            <person name="Bunk B."/>
            <person name="Haeckl F.J.F.P.J."/>
            <person name="Gunesch A.P."/>
            <person name="Birkelbach J."/>
            <person name="Nuebel U."/>
            <person name="Pietschmann T."/>
            <person name="Bach T."/>
            <person name="Mueller R."/>
        </authorList>
    </citation>
    <scope>NUCLEOTIDE SEQUENCE [LARGE SCALE GENOMIC DNA]</scope>
    <source>
        <strain evidence="3 4">MSr12523</strain>
    </source>
</reference>
<dbReference type="SUPFAM" id="SSF54909">
    <property type="entry name" value="Dimeric alpha+beta barrel"/>
    <property type="match status" value="1"/>
</dbReference>
<evidence type="ECO:0000313" key="4">
    <source>
        <dbReference type="Proteomes" id="UP001379533"/>
    </source>
</evidence>
<gene>
    <name evidence="3" type="ORF">LZC95_01475</name>
</gene>